<feature type="region of interest" description="Disordered" evidence="1">
    <location>
        <begin position="1"/>
        <end position="31"/>
    </location>
</feature>
<name>A0A4C1XNF3_EUMVA</name>
<sequence>MPNEGPTSVSRPVLKSRAGRELDPTVGPELTSRIGRMRESPARESCGRRGAFLPHRHSATTTTLTKLIEVNLATARVALSD</sequence>
<accession>A0A4C1XNF3</accession>
<evidence type="ECO:0000313" key="3">
    <source>
        <dbReference type="Proteomes" id="UP000299102"/>
    </source>
</evidence>
<comment type="caution">
    <text evidence="2">The sequence shown here is derived from an EMBL/GenBank/DDBJ whole genome shotgun (WGS) entry which is preliminary data.</text>
</comment>
<dbReference type="AlphaFoldDB" id="A0A4C1XNF3"/>
<evidence type="ECO:0000313" key="2">
    <source>
        <dbReference type="EMBL" id="GBP63787.1"/>
    </source>
</evidence>
<reference evidence="2 3" key="1">
    <citation type="journal article" date="2019" name="Commun. Biol.">
        <title>The bagworm genome reveals a unique fibroin gene that provides high tensile strength.</title>
        <authorList>
            <person name="Kono N."/>
            <person name="Nakamura H."/>
            <person name="Ohtoshi R."/>
            <person name="Tomita M."/>
            <person name="Numata K."/>
            <person name="Arakawa K."/>
        </authorList>
    </citation>
    <scope>NUCLEOTIDE SEQUENCE [LARGE SCALE GENOMIC DNA]</scope>
</reference>
<organism evidence="2 3">
    <name type="scientific">Eumeta variegata</name>
    <name type="common">Bagworm moth</name>
    <name type="synonym">Eumeta japonica</name>
    <dbReference type="NCBI Taxonomy" id="151549"/>
    <lineage>
        <taxon>Eukaryota</taxon>
        <taxon>Metazoa</taxon>
        <taxon>Ecdysozoa</taxon>
        <taxon>Arthropoda</taxon>
        <taxon>Hexapoda</taxon>
        <taxon>Insecta</taxon>
        <taxon>Pterygota</taxon>
        <taxon>Neoptera</taxon>
        <taxon>Endopterygota</taxon>
        <taxon>Lepidoptera</taxon>
        <taxon>Glossata</taxon>
        <taxon>Ditrysia</taxon>
        <taxon>Tineoidea</taxon>
        <taxon>Psychidae</taxon>
        <taxon>Oiketicinae</taxon>
        <taxon>Eumeta</taxon>
    </lineage>
</organism>
<dbReference type="Proteomes" id="UP000299102">
    <property type="component" value="Unassembled WGS sequence"/>
</dbReference>
<gene>
    <name evidence="2" type="ORF">EVAR_44888_1</name>
</gene>
<feature type="compositionally biased region" description="Polar residues" evidence="1">
    <location>
        <begin position="1"/>
        <end position="10"/>
    </location>
</feature>
<dbReference type="EMBL" id="BGZK01000880">
    <property type="protein sequence ID" value="GBP63787.1"/>
    <property type="molecule type" value="Genomic_DNA"/>
</dbReference>
<keyword evidence="3" id="KW-1185">Reference proteome</keyword>
<evidence type="ECO:0000256" key="1">
    <source>
        <dbReference type="SAM" id="MobiDB-lite"/>
    </source>
</evidence>
<proteinExistence type="predicted"/>
<protein>
    <submittedName>
        <fullName evidence="2">Uncharacterized protein</fullName>
    </submittedName>
</protein>